<reference evidence="2" key="1">
    <citation type="submission" date="2016-07" db="EMBL/GenBank/DDBJ databases">
        <authorList>
            <person name="Florea S."/>
            <person name="Webb J.S."/>
            <person name="Jaromczyk J."/>
            <person name="Schardl C.L."/>
        </authorList>
    </citation>
    <scope>NUCLEOTIDE SEQUENCE [LARGE SCALE GENOMIC DNA]</scope>
    <source>
        <strain evidence="2">MIT 01-6242</strain>
    </source>
</reference>
<dbReference type="RefSeq" id="WP_066340911.1">
    <property type="nucleotide sequence ID" value="NZ_CP016503.1"/>
</dbReference>
<protein>
    <submittedName>
        <fullName evidence="1">Uncharacterized protein</fullName>
    </submittedName>
</protein>
<dbReference type="OrthoDB" id="9830307at2"/>
<proteinExistence type="predicted"/>
<dbReference type="Proteomes" id="UP000092884">
    <property type="component" value="Chromosome"/>
</dbReference>
<dbReference type="EMBL" id="CP016503">
    <property type="protein sequence ID" value="ANV98328.1"/>
    <property type="molecule type" value="Genomic_DNA"/>
</dbReference>
<dbReference type="STRING" id="222136.BBW65_05725"/>
<sequence length="346" mass="41988">MHYYCVPTQKYKIQSYTNLQENIFFTLLVELTNTFEVYQVFRPEVLDKLTKKQMLSWQDFSHLADQILYRIETPSLREWEAFDCYSWMQDCFPDDLLIIKELKIAFYVTCYCFIHMFIEDSIVIAKINSIIKKHNFYLTQDLSKNIRYKVIYAKPRKLSKRQISNLIDKKDYDLLMQFFKLKDEFDSCLKHDNEHPYWNFLKKNTSHFFITLWDHRIKDEQEYSKLIINYFFDSYLLKTQNSLMQQKQLNEDKIFNFVIWLSSQFEGYKIYFEDNDELILHKMTQQDITNNLYMGARLGRGHSLYFPKAKILVDAITEDYCINLIIFDKTTNIQKKIIKMGLYILH</sequence>
<name>A0A1B1U6E4_9HELI</name>
<accession>A0A1B1U6E4</accession>
<evidence type="ECO:0000313" key="2">
    <source>
        <dbReference type="Proteomes" id="UP000092884"/>
    </source>
</evidence>
<organism evidence="1 2">
    <name type="scientific">Helicobacter enhydrae</name>
    <dbReference type="NCBI Taxonomy" id="222136"/>
    <lineage>
        <taxon>Bacteria</taxon>
        <taxon>Pseudomonadati</taxon>
        <taxon>Campylobacterota</taxon>
        <taxon>Epsilonproteobacteria</taxon>
        <taxon>Campylobacterales</taxon>
        <taxon>Helicobacteraceae</taxon>
        <taxon>Helicobacter</taxon>
    </lineage>
</organism>
<evidence type="ECO:0000313" key="1">
    <source>
        <dbReference type="EMBL" id="ANV98328.1"/>
    </source>
</evidence>
<gene>
    <name evidence="1" type="ORF">BBW65_05725</name>
</gene>
<keyword evidence="2" id="KW-1185">Reference proteome</keyword>
<dbReference type="AlphaFoldDB" id="A0A1B1U6E4"/>
<dbReference type="KEGG" id="het:BBW65_05725"/>